<dbReference type="GO" id="GO:0005975">
    <property type="term" value="P:carbohydrate metabolic process"/>
    <property type="evidence" value="ECO:0007669"/>
    <property type="project" value="InterPro"/>
</dbReference>
<dbReference type="RefSeq" id="WP_011264881.1">
    <property type="nucleotide sequence ID" value="NC_006908.1"/>
</dbReference>
<reference evidence="2 3" key="1">
    <citation type="journal article" date="2004" name="Genome Res.">
        <title>The complete genome and proteome of Mycoplasma mobile.</title>
        <authorList>
            <person name="Jaffe J.D."/>
            <person name="Stange-Thomann N."/>
            <person name="Smith C."/>
            <person name="DeCaprio D."/>
            <person name="Fisher S."/>
            <person name="Butler J."/>
            <person name="Calvo S."/>
            <person name="Elkins T."/>
            <person name="FitzGerald M.G."/>
            <person name="Hafez N."/>
            <person name="Kodira C.D."/>
            <person name="Major J."/>
            <person name="Wang S."/>
            <person name="Wilkinson J."/>
            <person name="Nicol R."/>
            <person name="Nusbaum C."/>
            <person name="Birren B."/>
            <person name="Berg H.C."/>
            <person name="Church G.M."/>
        </authorList>
    </citation>
    <scope>NUCLEOTIDE SEQUENCE [LARGE SCALE GENOMIC DNA]</scope>
    <source>
        <strain evidence="3">ATCC 43663 / 163K / NCTC 11711</strain>
    </source>
</reference>
<name>Q6KHT1_MYCM1</name>
<dbReference type="SUPFAM" id="SSF51445">
    <property type="entry name" value="(Trans)glycosidases"/>
    <property type="match status" value="1"/>
</dbReference>
<organism evidence="2 3">
    <name type="scientific">Mycoplasma mobile (strain ATCC 43663 / 163K / NCTC 11711)</name>
    <name type="common">Mesomycoplasma mobile</name>
    <dbReference type="NCBI Taxonomy" id="267748"/>
    <lineage>
        <taxon>Bacteria</taxon>
        <taxon>Bacillati</taxon>
        <taxon>Mycoplasmatota</taxon>
        <taxon>Mycoplasmoidales</taxon>
        <taxon>Metamycoplasmataceae</taxon>
        <taxon>Mesomycoplasma</taxon>
    </lineage>
</organism>
<dbReference type="Gene3D" id="3.20.20.80">
    <property type="entry name" value="Glycosidases"/>
    <property type="match status" value="1"/>
</dbReference>
<dbReference type="STRING" id="267748.MMOB3610"/>
<feature type="domain" description="Glycosyl hydrolase family 13 catalytic" evidence="1">
    <location>
        <begin position="174"/>
        <end position="413"/>
    </location>
</feature>
<dbReference type="KEGG" id="mmo:MMOB3610"/>
<dbReference type="EC" id="3.2.1.70" evidence="2"/>
<protein>
    <submittedName>
        <fullName evidence="2">Glucan 1,6-alpha-(Dextran) glucosidase</fullName>
        <ecNumber evidence="2">3.2.1.70</ecNumber>
    </submittedName>
</protein>
<sequence>MKSKKKELFYFLRPSLFYDSNNTNEGDFEGLLKKKEYFQKFQVDNVVFPNLLKIYDVKNNTDLKKIFDSKGYLESLIDLIYFFKSKKINVGVKFDVSDLNNEYSIFLKIQKFYNNGKNPVVNDTNDFYLVEENSLDNNLKSNFSKFEIMAKFFLNIGFNFFIFENLDILFNSKNFDNNLNLLNLYKNAIQKINEKSYVLGEFKNFDFSNIQKVEKSKIFQKIIIYNLSYIGIKNEKKISTNWRTHLRKINSKNNWDFVVLSLNNDDFGWFFSRNGKENLYSENIMKGFFLFQVLIKNDFLIFSGEEIGSLRSKNINYKNNVSKNWLIKRMELKNRNWTKKNIEDYRNFIHPTNINTVFNWNSNENAGFNSNLERKNLSFQYKKFNLEDLENNKSSIWNFYLMLLRLKNNEKMIDIMSNFKYNISYNIFNKNAFEINYKNKNKNIKILLNFSSKPTKIFISKKYKVLVTTYSNKKYDENVKFLDPYESLIAIKNIEMKF</sequence>
<dbReference type="Proteomes" id="UP000009072">
    <property type="component" value="Chromosome"/>
</dbReference>
<keyword evidence="2" id="KW-0378">Hydrolase</keyword>
<dbReference type="HOGENOM" id="CLU_547274_0_0_14"/>
<evidence type="ECO:0000313" key="3">
    <source>
        <dbReference type="Proteomes" id="UP000009072"/>
    </source>
</evidence>
<evidence type="ECO:0000259" key="1">
    <source>
        <dbReference type="Pfam" id="PF00128"/>
    </source>
</evidence>
<gene>
    <name evidence="2" type="primary">dexB</name>
    <name evidence="2" type="ordered locus">MMOB3610</name>
</gene>
<dbReference type="GO" id="GO:0043896">
    <property type="term" value="F:glucan 1,6-alpha-glucosidase activity"/>
    <property type="evidence" value="ECO:0007669"/>
    <property type="project" value="UniProtKB-EC"/>
</dbReference>
<dbReference type="EMBL" id="AE017308">
    <property type="protein sequence ID" value="AAT27847.1"/>
    <property type="molecule type" value="Genomic_DNA"/>
</dbReference>
<keyword evidence="3" id="KW-1185">Reference proteome</keyword>
<dbReference type="Pfam" id="PF00128">
    <property type="entry name" value="Alpha-amylase"/>
    <property type="match status" value="1"/>
</dbReference>
<accession>Q6KHT1</accession>
<evidence type="ECO:0000313" key="2">
    <source>
        <dbReference type="EMBL" id="AAT27847.1"/>
    </source>
</evidence>
<dbReference type="InterPro" id="IPR017853">
    <property type="entry name" value="GH"/>
</dbReference>
<dbReference type="OrthoDB" id="394145at2"/>
<dbReference type="AlphaFoldDB" id="Q6KHT1"/>
<keyword evidence="2" id="KW-0326">Glycosidase</keyword>
<dbReference type="InterPro" id="IPR006047">
    <property type="entry name" value="GH13_cat_dom"/>
</dbReference>
<proteinExistence type="predicted"/>
<dbReference type="eggNOG" id="COG0366">
    <property type="taxonomic scope" value="Bacteria"/>
</dbReference>